<dbReference type="OrthoDB" id="531265at2759"/>
<dbReference type="GeneID" id="5719830"/>
<dbReference type="PaxDb" id="3055-EDP02750"/>
<dbReference type="KEGG" id="cre:CHLRE_08g382950v5"/>
<dbReference type="InParanoid" id="A8IZ27"/>
<keyword evidence="2" id="KW-1185">Reference proteome</keyword>
<dbReference type="OMA" id="HHASDMS"/>
<proteinExistence type="predicted"/>
<organism evidence="1 2">
    <name type="scientific">Chlamydomonas reinhardtii</name>
    <name type="common">Chlamydomonas smithii</name>
    <dbReference type="NCBI Taxonomy" id="3055"/>
    <lineage>
        <taxon>Eukaryota</taxon>
        <taxon>Viridiplantae</taxon>
        <taxon>Chlorophyta</taxon>
        <taxon>core chlorophytes</taxon>
        <taxon>Chlorophyceae</taxon>
        <taxon>CS clade</taxon>
        <taxon>Chlamydomonadales</taxon>
        <taxon>Chlamydomonadaceae</taxon>
        <taxon>Chlamydomonas</taxon>
    </lineage>
</organism>
<dbReference type="AlphaFoldDB" id="A8IZ27"/>
<sequence length="147" mass="15221">MGGSEHTLGCVAATFGIAASASLFTASTFVDRMDEAAVANNMKKVMQGTFPMHMTYIVGGTAAALAQAVKSDHNRGLWLASAALLGSALPYTYFLVKDDTRAIIKAGVDKAAPPAGAVKRVAQSGYIRVALMATGTLVMVLALAKKK</sequence>
<name>A8IZ27_CHLRE</name>
<dbReference type="Proteomes" id="UP000006906">
    <property type="component" value="Chromosome 8"/>
</dbReference>
<reference evidence="1 2" key="1">
    <citation type="journal article" date="2007" name="Science">
        <title>The Chlamydomonas genome reveals the evolution of key animal and plant functions.</title>
        <authorList>
            <person name="Merchant S.S."/>
            <person name="Prochnik S.E."/>
            <person name="Vallon O."/>
            <person name="Harris E.H."/>
            <person name="Karpowicz S.J."/>
            <person name="Witman G.B."/>
            <person name="Terry A."/>
            <person name="Salamov A."/>
            <person name="Fritz-Laylin L.K."/>
            <person name="Marechal-Drouard L."/>
            <person name="Marshall W.F."/>
            <person name="Qu L.H."/>
            <person name="Nelson D.R."/>
            <person name="Sanderfoot A.A."/>
            <person name="Spalding M.H."/>
            <person name="Kapitonov V.V."/>
            <person name="Ren Q."/>
            <person name="Ferris P."/>
            <person name="Lindquist E."/>
            <person name="Shapiro H."/>
            <person name="Lucas S.M."/>
            <person name="Grimwood J."/>
            <person name="Schmutz J."/>
            <person name="Cardol P."/>
            <person name="Cerutti H."/>
            <person name="Chanfreau G."/>
            <person name="Chen C.L."/>
            <person name="Cognat V."/>
            <person name="Croft M.T."/>
            <person name="Dent R."/>
            <person name="Dutcher S."/>
            <person name="Fernandez E."/>
            <person name="Fukuzawa H."/>
            <person name="Gonzalez-Ballester D."/>
            <person name="Gonzalez-Halphen D."/>
            <person name="Hallmann A."/>
            <person name="Hanikenne M."/>
            <person name="Hippler M."/>
            <person name="Inwood W."/>
            <person name="Jabbari K."/>
            <person name="Kalanon M."/>
            <person name="Kuras R."/>
            <person name="Lefebvre P.A."/>
            <person name="Lemaire S.D."/>
            <person name="Lobanov A.V."/>
            <person name="Lohr M."/>
            <person name="Manuell A."/>
            <person name="Meier I."/>
            <person name="Mets L."/>
            <person name="Mittag M."/>
            <person name="Mittelmeier T."/>
            <person name="Moroney J.V."/>
            <person name="Moseley J."/>
            <person name="Napoli C."/>
            <person name="Nedelcu A.M."/>
            <person name="Niyogi K."/>
            <person name="Novoselov S.V."/>
            <person name="Paulsen I.T."/>
            <person name="Pazour G."/>
            <person name="Purton S."/>
            <person name="Ral J.P."/>
            <person name="Riano-Pachon D.M."/>
            <person name="Riekhof W."/>
            <person name="Rymarquis L."/>
            <person name="Schroda M."/>
            <person name="Stern D."/>
            <person name="Umen J."/>
            <person name="Willows R."/>
            <person name="Wilson N."/>
            <person name="Zimmer S.L."/>
            <person name="Allmer J."/>
            <person name="Balk J."/>
            <person name="Bisova K."/>
            <person name="Chen C.J."/>
            <person name="Elias M."/>
            <person name="Gendler K."/>
            <person name="Hauser C."/>
            <person name="Lamb M.R."/>
            <person name="Ledford H."/>
            <person name="Long J.C."/>
            <person name="Minagawa J."/>
            <person name="Page M.D."/>
            <person name="Pan J."/>
            <person name="Pootakham W."/>
            <person name="Roje S."/>
            <person name="Rose A."/>
            <person name="Stahlberg E."/>
            <person name="Terauchi A.M."/>
            <person name="Yang P."/>
            <person name="Ball S."/>
            <person name="Bowler C."/>
            <person name="Dieckmann C.L."/>
            <person name="Gladyshev V.N."/>
            <person name="Green P."/>
            <person name="Jorgensen R."/>
            <person name="Mayfield S."/>
            <person name="Mueller-Roeber B."/>
            <person name="Rajamani S."/>
            <person name="Sayre R.T."/>
            <person name="Brokstein P."/>
            <person name="Dubchak I."/>
            <person name="Goodstein D."/>
            <person name="Hornick L."/>
            <person name="Huang Y.W."/>
            <person name="Jhaveri J."/>
            <person name="Luo Y."/>
            <person name="Martinez D."/>
            <person name="Ngau W.C."/>
            <person name="Otillar B."/>
            <person name="Poliakov A."/>
            <person name="Porter A."/>
            <person name="Szajkowski L."/>
            <person name="Werner G."/>
            <person name="Zhou K."/>
            <person name="Grigoriev I.V."/>
            <person name="Rokhsar D.S."/>
            <person name="Grossman A.R."/>
        </authorList>
    </citation>
    <scope>NUCLEOTIDE SEQUENCE [LARGE SCALE GENOMIC DNA]</scope>
    <source>
        <strain evidence="2">CC-503</strain>
    </source>
</reference>
<accession>A8IZ27</accession>
<gene>
    <name evidence="1" type="ORF">CHLRE_08g382950v5</name>
</gene>
<protein>
    <submittedName>
        <fullName evidence="1">Uncharacterized protein</fullName>
    </submittedName>
</protein>
<dbReference type="EMBL" id="CM008969">
    <property type="protein sequence ID" value="PNW80227.1"/>
    <property type="molecule type" value="Genomic_DNA"/>
</dbReference>
<evidence type="ECO:0000313" key="1">
    <source>
        <dbReference type="EMBL" id="PNW80227.1"/>
    </source>
</evidence>
<dbReference type="RefSeq" id="XP_001694317.1">
    <property type="nucleotide sequence ID" value="XM_001694265.2"/>
</dbReference>
<evidence type="ECO:0000313" key="2">
    <source>
        <dbReference type="Proteomes" id="UP000006906"/>
    </source>
</evidence>
<dbReference type="Gramene" id="PNW80227">
    <property type="protein sequence ID" value="PNW80227"/>
    <property type="gene ID" value="CHLRE_08g382950v5"/>
</dbReference>
<dbReference type="HOGENOM" id="CLU_1770682_0_0_1"/>